<dbReference type="GeneTree" id="ENSGT00940000163775"/>
<evidence type="ECO:0000256" key="1">
    <source>
        <dbReference type="ARBA" id="ARBA00010952"/>
    </source>
</evidence>
<evidence type="ECO:0000259" key="6">
    <source>
        <dbReference type="Pfam" id="PF01835"/>
    </source>
</evidence>
<dbReference type="Gene3D" id="2.60.40.1930">
    <property type="match status" value="1"/>
</dbReference>
<evidence type="ECO:0000259" key="7">
    <source>
        <dbReference type="Pfam" id="PF17791"/>
    </source>
</evidence>
<comment type="similarity">
    <text evidence="1">Belongs to the protease inhibitor I39 (alpha-2-macroglobulin) family.</text>
</comment>
<dbReference type="GO" id="GO:0002020">
    <property type="term" value="F:protease binding"/>
    <property type="evidence" value="ECO:0007669"/>
    <property type="project" value="TreeGrafter"/>
</dbReference>
<keyword evidence="2" id="KW-0646">Protease inhibitor</keyword>
<feature type="domain" description="Macroglobulin" evidence="7">
    <location>
        <begin position="194"/>
        <end position="249"/>
    </location>
</feature>
<keyword evidence="3" id="KW-0732">Signal</keyword>
<keyword evidence="5" id="KW-0325">Glycoprotein</keyword>
<dbReference type="PANTHER" id="PTHR11412">
    <property type="entry name" value="MACROGLOBULIN / COMPLEMENT"/>
    <property type="match status" value="1"/>
</dbReference>
<sequence>CPQGPSYLVLIPSQLHAGVPEKVCVLLNHLNDTVALTVTLEHAVQGRILLADLEAKNSFYCSSFTIPESASSAYITVQVKGPTQNFIKRKPMYIRKAESLVFIQTDKPIYKPGQTVKFRIVSMDVNFHPLNETVSLITMNPKRNRIFQWPSFRLQGGLSQLSFQLSVEPVLGPYKVVLQKEPGKKIEHSFEVDEYVLPKFEVQVKMPKKISFLEDEFEVSVCSLYTYGKPVRGLVTINVCRKYLQYSSPCSGKYPQSICEEFSQQVYGNHSPQDTNTRSSAGHVVLRNEMYELLISEEEYTKGQGEAV</sequence>
<reference evidence="8" key="2">
    <citation type="submission" date="2025-09" db="UniProtKB">
        <authorList>
            <consortium name="Ensembl"/>
        </authorList>
    </citation>
    <scope>IDENTIFICATION</scope>
</reference>
<dbReference type="Gene3D" id="2.60.40.1940">
    <property type="match status" value="1"/>
</dbReference>
<organism evidence="8 9">
    <name type="scientific">Moschus moschiferus</name>
    <name type="common">Siberian musk deer</name>
    <name type="synonym">Moschus sibiricus</name>
    <dbReference type="NCBI Taxonomy" id="68415"/>
    <lineage>
        <taxon>Eukaryota</taxon>
        <taxon>Metazoa</taxon>
        <taxon>Chordata</taxon>
        <taxon>Craniata</taxon>
        <taxon>Vertebrata</taxon>
        <taxon>Euteleostomi</taxon>
        <taxon>Mammalia</taxon>
        <taxon>Eutheria</taxon>
        <taxon>Laurasiatheria</taxon>
        <taxon>Artiodactyla</taxon>
        <taxon>Ruminantia</taxon>
        <taxon>Pecora</taxon>
        <taxon>Moschidae</taxon>
        <taxon>Moschus</taxon>
    </lineage>
</organism>
<evidence type="ECO:0000256" key="3">
    <source>
        <dbReference type="ARBA" id="ARBA00022729"/>
    </source>
</evidence>
<dbReference type="Proteomes" id="UP000694544">
    <property type="component" value="Unplaced"/>
</dbReference>
<keyword evidence="4" id="KW-0722">Serine protease inhibitor</keyword>
<evidence type="ECO:0000313" key="8">
    <source>
        <dbReference type="Ensembl" id="ENSMMSP00000031220.1"/>
    </source>
</evidence>
<dbReference type="InterPro" id="IPR041555">
    <property type="entry name" value="MG3"/>
</dbReference>
<proteinExistence type="inferred from homology"/>
<dbReference type="InterPro" id="IPR002890">
    <property type="entry name" value="MG2"/>
</dbReference>
<dbReference type="PANTHER" id="PTHR11412:SF116">
    <property type="entry name" value="PREGNANCY ZONE PROTEIN"/>
    <property type="match status" value="1"/>
</dbReference>
<reference evidence="8" key="1">
    <citation type="submission" date="2025-08" db="UniProtKB">
        <authorList>
            <consortium name="Ensembl"/>
        </authorList>
    </citation>
    <scope>IDENTIFICATION</scope>
</reference>
<evidence type="ECO:0000256" key="5">
    <source>
        <dbReference type="ARBA" id="ARBA00023180"/>
    </source>
</evidence>
<evidence type="ECO:0008006" key="10">
    <source>
        <dbReference type="Google" id="ProtNLM"/>
    </source>
</evidence>
<evidence type="ECO:0000256" key="2">
    <source>
        <dbReference type="ARBA" id="ARBA00022690"/>
    </source>
</evidence>
<dbReference type="Pfam" id="PF17791">
    <property type="entry name" value="MG3"/>
    <property type="match status" value="1"/>
</dbReference>
<dbReference type="Ensembl" id="ENSMMST00000034336.1">
    <property type="protein sequence ID" value="ENSMMSP00000031220.1"/>
    <property type="gene ID" value="ENSMMSG00000023212.1"/>
</dbReference>
<feature type="domain" description="Macroglobulin" evidence="6">
    <location>
        <begin position="101"/>
        <end position="192"/>
    </location>
</feature>
<keyword evidence="9" id="KW-1185">Reference proteome</keyword>
<name>A0A8C6FZ48_MOSMO</name>
<dbReference type="AlphaFoldDB" id="A0A8C6FZ48"/>
<dbReference type="InterPro" id="IPR050473">
    <property type="entry name" value="A2M/Complement_sys"/>
</dbReference>
<accession>A0A8C6FZ48</accession>
<dbReference type="GO" id="GO:0004867">
    <property type="term" value="F:serine-type endopeptidase inhibitor activity"/>
    <property type="evidence" value="ECO:0007669"/>
    <property type="project" value="UniProtKB-KW"/>
</dbReference>
<dbReference type="FunFam" id="2.60.40.1930:FF:000001">
    <property type="entry name" value="CD109 isoform 3"/>
    <property type="match status" value="1"/>
</dbReference>
<evidence type="ECO:0000256" key="4">
    <source>
        <dbReference type="ARBA" id="ARBA00022900"/>
    </source>
</evidence>
<protein>
    <recommendedName>
        <fullName evidence="10">Alpha-2-macroglobulin</fullName>
    </recommendedName>
</protein>
<evidence type="ECO:0000313" key="9">
    <source>
        <dbReference type="Proteomes" id="UP000694544"/>
    </source>
</evidence>
<dbReference type="Pfam" id="PF01835">
    <property type="entry name" value="MG2"/>
    <property type="match status" value="1"/>
</dbReference>